<keyword evidence="2" id="KW-0472">Membrane</keyword>
<keyword evidence="2" id="KW-1133">Transmembrane helix</keyword>
<evidence type="ECO:0000313" key="4">
    <source>
        <dbReference type="EMBL" id="EFH85863.1"/>
    </source>
</evidence>
<dbReference type="SUPFAM" id="SSF47413">
    <property type="entry name" value="lambda repressor-like DNA-binding domains"/>
    <property type="match status" value="1"/>
</dbReference>
<gene>
    <name evidence="4" type="ORF">Krac_7115</name>
</gene>
<keyword evidence="5" id="KW-1185">Reference proteome</keyword>
<reference evidence="4 5" key="1">
    <citation type="journal article" date="2011" name="Stand. Genomic Sci.">
        <title>Non-contiguous finished genome sequence and contextual data of the filamentous soil bacterium Ktedonobacter racemifer type strain (SOSP1-21).</title>
        <authorList>
            <person name="Chang Y.J."/>
            <person name="Land M."/>
            <person name="Hauser L."/>
            <person name="Chertkov O."/>
            <person name="Del Rio T.G."/>
            <person name="Nolan M."/>
            <person name="Copeland A."/>
            <person name="Tice H."/>
            <person name="Cheng J.F."/>
            <person name="Lucas S."/>
            <person name="Han C."/>
            <person name="Goodwin L."/>
            <person name="Pitluck S."/>
            <person name="Ivanova N."/>
            <person name="Ovchinikova G."/>
            <person name="Pati A."/>
            <person name="Chen A."/>
            <person name="Palaniappan K."/>
            <person name="Mavromatis K."/>
            <person name="Liolios K."/>
            <person name="Brettin T."/>
            <person name="Fiebig A."/>
            <person name="Rohde M."/>
            <person name="Abt B."/>
            <person name="Goker M."/>
            <person name="Detter J.C."/>
            <person name="Woyke T."/>
            <person name="Bristow J."/>
            <person name="Eisen J.A."/>
            <person name="Markowitz V."/>
            <person name="Hugenholtz P."/>
            <person name="Kyrpides N.C."/>
            <person name="Klenk H.P."/>
            <person name="Lapidus A."/>
        </authorList>
    </citation>
    <scope>NUCLEOTIDE SEQUENCE [LARGE SCALE GENOMIC DNA]</scope>
    <source>
        <strain evidence="5">DSM 44963</strain>
    </source>
</reference>
<accession>D6TQZ2</accession>
<protein>
    <submittedName>
        <fullName evidence="4">Transcriptional regulator, XRE family</fullName>
    </submittedName>
</protein>
<sequence>MASNHRLRQVRELRGWSQAKVAEQIGTDATTVSRWERGLFSPTPYFREKLCALFDQNAEELGLLESSRRLCEEGCGDLPLQPPGILSSPHAHGERSREEICEEEAIPPVVPSCTYIVHIRPDHRTLGIALALLVISAFFLGGFSFKEMYPLVSPSSSGVHAFLPTQENVSTKGRVPDRSSNRTIPLLTPIPSPAPSPTPAISSASVIPSSSSLEVEADPRNLTPQECSLETLGYRCDVKLWFYTNGQGVSSWIWKTGPATLPVQFTPLQGTGQPGQPCQLTLYIHSTPGQRGQLTFTITSSVGNATAMVTWQG</sequence>
<evidence type="ECO:0000259" key="3">
    <source>
        <dbReference type="PROSITE" id="PS50943"/>
    </source>
</evidence>
<name>D6TQZ2_KTERA</name>
<feature type="compositionally biased region" description="Pro residues" evidence="1">
    <location>
        <begin position="188"/>
        <end position="198"/>
    </location>
</feature>
<dbReference type="Gene3D" id="1.10.260.40">
    <property type="entry name" value="lambda repressor-like DNA-binding domains"/>
    <property type="match status" value="1"/>
</dbReference>
<organism evidence="4 5">
    <name type="scientific">Ktedonobacter racemifer DSM 44963</name>
    <dbReference type="NCBI Taxonomy" id="485913"/>
    <lineage>
        <taxon>Bacteria</taxon>
        <taxon>Bacillati</taxon>
        <taxon>Chloroflexota</taxon>
        <taxon>Ktedonobacteria</taxon>
        <taxon>Ktedonobacterales</taxon>
        <taxon>Ktedonobacteraceae</taxon>
        <taxon>Ktedonobacter</taxon>
    </lineage>
</organism>
<dbReference type="InterPro" id="IPR001387">
    <property type="entry name" value="Cro/C1-type_HTH"/>
</dbReference>
<dbReference type="AlphaFoldDB" id="D6TQZ2"/>
<dbReference type="InterPro" id="IPR010982">
    <property type="entry name" value="Lambda_DNA-bd_dom_sf"/>
</dbReference>
<feature type="region of interest" description="Disordered" evidence="1">
    <location>
        <begin position="169"/>
        <end position="205"/>
    </location>
</feature>
<dbReference type="EMBL" id="ADVG01000002">
    <property type="protein sequence ID" value="EFH85863.1"/>
    <property type="molecule type" value="Genomic_DNA"/>
</dbReference>
<dbReference type="GO" id="GO:0003677">
    <property type="term" value="F:DNA binding"/>
    <property type="evidence" value="ECO:0007669"/>
    <property type="project" value="InterPro"/>
</dbReference>
<comment type="caution">
    <text evidence="4">The sequence shown here is derived from an EMBL/GenBank/DDBJ whole genome shotgun (WGS) entry which is preliminary data.</text>
</comment>
<evidence type="ECO:0000313" key="5">
    <source>
        <dbReference type="Proteomes" id="UP000004508"/>
    </source>
</evidence>
<dbReference type="Pfam" id="PF01381">
    <property type="entry name" value="HTH_3"/>
    <property type="match status" value="1"/>
</dbReference>
<dbReference type="OrthoDB" id="143533at2"/>
<feature type="domain" description="HTH cro/C1-type" evidence="3">
    <location>
        <begin position="7"/>
        <end position="61"/>
    </location>
</feature>
<dbReference type="RefSeq" id="WP_007909668.1">
    <property type="nucleotide sequence ID" value="NZ_ADVG01000002.1"/>
</dbReference>
<keyword evidence="2" id="KW-0812">Transmembrane</keyword>
<dbReference type="InParanoid" id="D6TQZ2"/>
<dbReference type="Proteomes" id="UP000004508">
    <property type="component" value="Unassembled WGS sequence"/>
</dbReference>
<feature type="transmembrane region" description="Helical" evidence="2">
    <location>
        <begin position="126"/>
        <end position="145"/>
    </location>
</feature>
<evidence type="ECO:0000256" key="1">
    <source>
        <dbReference type="SAM" id="MobiDB-lite"/>
    </source>
</evidence>
<dbReference type="CDD" id="cd00093">
    <property type="entry name" value="HTH_XRE"/>
    <property type="match status" value="1"/>
</dbReference>
<proteinExistence type="predicted"/>
<dbReference type="PROSITE" id="PS50943">
    <property type="entry name" value="HTH_CROC1"/>
    <property type="match status" value="1"/>
</dbReference>
<evidence type="ECO:0000256" key="2">
    <source>
        <dbReference type="SAM" id="Phobius"/>
    </source>
</evidence>
<dbReference type="SMART" id="SM00530">
    <property type="entry name" value="HTH_XRE"/>
    <property type="match status" value="1"/>
</dbReference>